<comment type="caution">
    <text evidence="1">The sequence shown here is derived from an EMBL/GenBank/DDBJ whole genome shotgun (WGS) entry which is preliminary data.</text>
</comment>
<accession>A0A545TNS4</accession>
<dbReference type="AlphaFoldDB" id="A0A545TNS4"/>
<protein>
    <submittedName>
        <fullName evidence="1">Uncharacterized protein</fullName>
    </submittedName>
</protein>
<evidence type="ECO:0000313" key="2">
    <source>
        <dbReference type="Proteomes" id="UP000319732"/>
    </source>
</evidence>
<reference evidence="1 2" key="1">
    <citation type="submission" date="2019-06" db="EMBL/GenBank/DDBJ databases">
        <title>Whole genome sequence for Cellvibrionaceae sp. R142.</title>
        <authorList>
            <person name="Wang G."/>
        </authorList>
    </citation>
    <scope>NUCLEOTIDE SEQUENCE [LARGE SCALE GENOMIC DNA]</scope>
    <source>
        <strain evidence="1 2">R142</strain>
    </source>
</reference>
<organism evidence="1 2">
    <name type="scientific">Exilibacterium tricleocarpae</name>
    <dbReference type="NCBI Taxonomy" id="2591008"/>
    <lineage>
        <taxon>Bacteria</taxon>
        <taxon>Pseudomonadati</taxon>
        <taxon>Pseudomonadota</taxon>
        <taxon>Gammaproteobacteria</taxon>
        <taxon>Cellvibrionales</taxon>
        <taxon>Cellvibrionaceae</taxon>
        <taxon>Exilibacterium</taxon>
    </lineage>
</organism>
<dbReference type="Proteomes" id="UP000319732">
    <property type="component" value="Unassembled WGS sequence"/>
</dbReference>
<name>A0A545TNS4_9GAMM</name>
<dbReference type="EMBL" id="VHSG01000012">
    <property type="protein sequence ID" value="TQV78877.1"/>
    <property type="molecule type" value="Genomic_DNA"/>
</dbReference>
<keyword evidence="2" id="KW-1185">Reference proteome</keyword>
<proteinExistence type="predicted"/>
<gene>
    <name evidence="1" type="ORF">FKG94_12725</name>
</gene>
<dbReference type="RefSeq" id="WP_142904712.1">
    <property type="nucleotide sequence ID" value="NZ_ML660093.1"/>
</dbReference>
<sequence length="161" mass="18350">MMSNQHEKKDFKQHVSAIARLAESEVTEDDDRFILVVDGQTCTFSKPEGAQTHFSLSVDIIDIPQSESKRRQLLKASLSYNFKYYNGWASMLSLCRAGKAIQATTRFDTNYAVDKLFAGLRHFCRAVPDLRSELTRGWFTGTTDEESVRDFMLQARLRGAL</sequence>
<evidence type="ECO:0000313" key="1">
    <source>
        <dbReference type="EMBL" id="TQV78877.1"/>
    </source>
</evidence>